<dbReference type="InterPro" id="IPR000835">
    <property type="entry name" value="HTH_MarR-typ"/>
</dbReference>
<organism evidence="2 3">
    <name type="scientific">Iningainema tapete BLCC-T55</name>
    <dbReference type="NCBI Taxonomy" id="2748662"/>
    <lineage>
        <taxon>Bacteria</taxon>
        <taxon>Bacillati</taxon>
        <taxon>Cyanobacteriota</taxon>
        <taxon>Cyanophyceae</taxon>
        <taxon>Nostocales</taxon>
        <taxon>Scytonemataceae</taxon>
        <taxon>Iningainema tapete</taxon>
    </lineage>
</organism>
<dbReference type="AlphaFoldDB" id="A0A8J7C444"/>
<dbReference type="Pfam" id="PF01047">
    <property type="entry name" value="MarR"/>
    <property type="match status" value="1"/>
</dbReference>
<dbReference type="InterPro" id="IPR036388">
    <property type="entry name" value="WH-like_DNA-bd_sf"/>
</dbReference>
<reference evidence="2" key="1">
    <citation type="submission" date="2020-09" db="EMBL/GenBank/DDBJ databases">
        <title>Iningainema tapete sp. nov. (Scytonemataceae, Cyanobacteria) from greenhouses in central Florida (USA) produces two types of nodularin with biosynthetic potential for microcystin-LR and anabaenopeptins.</title>
        <authorList>
            <person name="Berthold D.E."/>
            <person name="Lefler F.W."/>
            <person name="Huang I.-S."/>
            <person name="Abdulla H."/>
            <person name="Zimba P.V."/>
            <person name="Laughinghouse H.D. IV."/>
        </authorList>
    </citation>
    <scope>NUCLEOTIDE SEQUENCE</scope>
    <source>
        <strain evidence="2">BLCCT55</strain>
    </source>
</reference>
<comment type="caution">
    <text evidence="2">The sequence shown here is derived from an EMBL/GenBank/DDBJ whole genome shotgun (WGS) entry which is preliminary data.</text>
</comment>
<evidence type="ECO:0000313" key="3">
    <source>
        <dbReference type="Proteomes" id="UP000629098"/>
    </source>
</evidence>
<name>A0A8J7C444_9CYAN</name>
<sequence>MSGLDNQSLGDSSRQSQEPILNQIERSSSTVSATDIANLLSIDELRLVLIVAENNGITAKKIAEELYRSRANASKLAKQVVQKEVITFIEKPSKKTGILPTHEYYLAHGITKDMIVSAIEIKDNSGETPNFINTGESLSLNDLGSINLKNPINPTFLKECLLGLPLILHRTLRVVPTKGITAFEAANLLKCTTATSNKKLKKLWELGWLIRKKLESDNGTSGEYCYFLASSLTPDLLNTAFATLRVKTIKKPMYDNYPEKEMLNQKEQEPSLEIETTDPQAEIVIAKVNQLMTHIRQAKALKEELRAIGGRQAEELIANLEAENF</sequence>
<dbReference type="EMBL" id="JACXAE010000009">
    <property type="protein sequence ID" value="MBD2770924.1"/>
    <property type="molecule type" value="Genomic_DNA"/>
</dbReference>
<dbReference type="Proteomes" id="UP000629098">
    <property type="component" value="Unassembled WGS sequence"/>
</dbReference>
<dbReference type="RefSeq" id="WP_190825200.1">
    <property type="nucleotide sequence ID" value="NZ_CAWPPI010000009.1"/>
</dbReference>
<evidence type="ECO:0000259" key="1">
    <source>
        <dbReference type="Pfam" id="PF01047"/>
    </source>
</evidence>
<feature type="domain" description="HTH marR-type" evidence="1">
    <location>
        <begin position="40"/>
        <end position="93"/>
    </location>
</feature>
<gene>
    <name evidence="2" type="ORF">ICL16_01995</name>
</gene>
<accession>A0A8J7C444</accession>
<dbReference type="Gene3D" id="1.10.10.10">
    <property type="entry name" value="Winged helix-like DNA-binding domain superfamily/Winged helix DNA-binding domain"/>
    <property type="match status" value="1"/>
</dbReference>
<keyword evidence="3" id="KW-1185">Reference proteome</keyword>
<protein>
    <submittedName>
        <fullName evidence="2">MarR family transcriptional regulator</fullName>
    </submittedName>
</protein>
<proteinExistence type="predicted"/>
<dbReference type="GO" id="GO:0003700">
    <property type="term" value="F:DNA-binding transcription factor activity"/>
    <property type="evidence" value="ECO:0007669"/>
    <property type="project" value="InterPro"/>
</dbReference>
<evidence type="ECO:0000313" key="2">
    <source>
        <dbReference type="EMBL" id="MBD2770924.1"/>
    </source>
</evidence>